<dbReference type="InterPro" id="IPR013986">
    <property type="entry name" value="DExx_box_DNA_helicase_dom_sf"/>
</dbReference>
<dbReference type="InterPro" id="IPR039904">
    <property type="entry name" value="TRANK1"/>
</dbReference>
<name>A0A8B6H2S0_MYTGA</name>
<dbReference type="Gene3D" id="1.10.10.160">
    <property type="match status" value="1"/>
</dbReference>
<keyword evidence="4" id="KW-0067">ATP-binding</keyword>
<dbReference type="SUPFAM" id="SSF48452">
    <property type="entry name" value="TPR-like"/>
    <property type="match status" value="1"/>
</dbReference>
<feature type="region of interest" description="Disordered" evidence="6">
    <location>
        <begin position="2154"/>
        <end position="2179"/>
    </location>
</feature>
<evidence type="ECO:0000256" key="6">
    <source>
        <dbReference type="SAM" id="MobiDB-lite"/>
    </source>
</evidence>
<dbReference type="GO" id="GO:0016787">
    <property type="term" value="F:hydrolase activity"/>
    <property type="evidence" value="ECO:0007669"/>
    <property type="project" value="UniProtKB-KW"/>
</dbReference>
<dbReference type="PANTHER" id="PTHR21529:SF4">
    <property type="entry name" value="TPR AND ANKYRIN REPEAT-CONTAINING PROTEIN 1"/>
    <property type="match status" value="1"/>
</dbReference>
<protein>
    <recommendedName>
        <fullName evidence="7">UvrD-like helicase ATP-binding domain-containing protein</fullName>
    </recommendedName>
</protein>
<sequence length="2179" mass="254020">LSQDTLEGKPWEVECTSGVLKSLQSNRILPLHKRKIVKIIDSLASGIYSKKFFKQLMTGTESVKLYESKISSASRLIWEEGKQFSPRLTKQCTKPENIYTDIIRVWEVVMEHKNIHQAVERIVSSIKKSHEKGATCRIQKKIKICGMQEPLIDLNKRQNKFSDNRNLKLPNIYVESEVKGEITDTCNPKEQVSINDCVITEKLNSDNNEIYSENNVNESGACFDEKSLATKVEANTNDSTEFSMEANFKESAFLTQENDKLTLLSIEEEENESRSFDENKEELRQMFITKNGMLCREVQKNFTSFMDGDEKTSKVFKLRDEDFPNRLQDITEHEYPLFITAKHFWLMLDATLGPPYYFDRHIDGSLKSEVEGWTDVDDMQTTLDEEFDSEYSDESESDEDEEELDQLITLHENKRTRTIKIDPRREVTYEVFEAIIWPRIIWKFKKHQRKYHPSLVWTEIMSIIKGSYEAISDGTFLNKTKYFEIGKKQAPAFVDDREILYQIFLEYERIRQNRHMFDQTDLVRNLFQRFCKQNIPKWKVHEIYVDEAQDFAQAELFLLIKLCESPHGMFVTGDTAQSIMKGISFRFKDLVSLFRYASKDLPFQTVGVSVLPHRIYELPHNYRSHSGITALATSVLDVLKDLFPDSFDSLPSDQCLFEGPNPVLLETVSSDQLRFILCNNKRETSKIEFGAHQVILVVNDKSRDNIPDEMKSGLVLTLYEAKGLEFDDVLLYNLFSDSEATKEWRVVLSFLENLSKNDSNKESRRALQISADSRPLTFDPKQHKVLNSELKQLYTAITRARQNVWIFDEDKEKRGPMFEYFKALHLVDVVPEGNDVKSFLCESTPREWIAEGEKFMQKKKYILAAQCFNTAGDTRKEDIAHAYEHYRNASLKSQNSSKKKDELYLATIKFLKARKTKEAARCLETAKHFDLAAIVYEKRQQFQKAAEMYRRTKKPLESCQYYERAGHFEKAIDVLLENKQFENAIHALNRYESLKKDDPHPERPKLHKLRNNQTEDQINRNAAVYYHKQKDRDEMKKTLNRIHDIHFRVKFLKERFDGNNDYIKLAASIYLENGQSRKAGSLYFEYGYTKEAIPLFRKDKETYMIGKCLLLQSIMDITLKPDGSAICTPSTSIDEVRVRLEQAIGCFNKCRYRNKDKKCNDGRIADELGQSNLLLGKLTGRQEFVGFAFNSFRKRKPHPNEVGKLECLNWMINHSNLSNSSELSKIVKGIENLYSIFSILVPLTKLSTERELPKRDQFLRDYGIETEISTHYYNCIHKPRIIDVFKNERDFVVHQTVKTVIKDINGTQEIIVKDLLVKSKKWFSEVTKAIDEQLQKVWASITLIGKSQNTEGRSTLFRRGNLSSSNDAFLQLIRLDIQNVKLENFLNKCNTDLDLNEKQKLILDKFERSYSAFTKCRTLIDDLVYAVQRRDIVTPIIDLLKFLNVSQQMKMYFDSEFHKFRKSSRMRGNSVARCFEVLTFHKMFGMKHNVNNYHTNLEEKVLDELKKGILNRHGAFSCGFIPNVSIKTPYVMSVVRSFSQSLDSLNIFHNPYIAFVKFCKFIDRMKIPQTDETIPELSLLLIWIKYFILVGFSIHSKVFDVRNSGKHCYFVVPSSYFTILDFIEQVIPNSKRKTTEIMIREFSFESTGDDISELLEKFIEIMTGRRGNINLIRIVFKRLDDCLKLKTNYKSILKDDDKSLLPVNDMAEDVIALCMIYIINMGESMPYKFESVLLKEISVLRQYDKYPKNISDVLQGIQRSTGIADICKCLNNLLQKRGESLVKCVWNHQKKCITKAEIENIFNKRENFFLPLTIRILLDPTLPAEQIPGEIETDQVIKIDEEEIRKMCDDHESSRKKQNEETLLLKVRILENQHSERQVGHTEFLEDAFFGRIITVNETSCDVCDVTLRYDVVGDEDVENDVENISTESAAKRPSTDLTSDSTNLKSIARSLSFTSEERMQDEKPAKTQYWIPNEQFSDDEPSRSVHFLLNSSVSSQSEVNKEFVRSLSSNSDDQPQLTSQSFEDHIKSPSHMTKMLQIQHFYIYYKQMIKPDLEKVRDFISKYNLSSSDISERYGEDEIRISKLLRSFEECDKDMADIISSKQWEKISHVKQNTQQLVRLQSELEDSVKELSSIKLKTENFEEDKLDELEYRPHTEKRKRKQKGKGKKAWRAIDIDDI</sequence>
<keyword evidence="2" id="KW-0378">Hydrolase</keyword>
<feature type="compositionally biased region" description="Basic residues" evidence="6">
    <location>
        <begin position="2156"/>
        <end position="2171"/>
    </location>
</feature>
<dbReference type="GO" id="GO:0004386">
    <property type="term" value="F:helicase activity"/>
    <property type="evidence" value="ECO:0007669"/>
    <property type="project" value="UniProtKB-KW"/>
</dbReference>
<dbReference type="Pfam" id="PF00580">
    <property type="entry name" value="UvrD-helicase"/>
    <property type="match status" value="1"/>
</dbReference>
<dbReference type="Gene3D" id="1.25.40.10">
    <property type="entry name" value="Tetratricopeptide repeat domain"/>
    <property type="match status" value="1"/>
</dbReference>
<proteinExistence type="predicted"/>
<evidence type="ECO:0000256" key="2">
    <source>
        <dbReference type="ARBA" id="ARBA00022801"/>
    </source>
</evidence>
<evidence type="ECO:0000313" key="9">
    <source>
        <dbReference type="Proteomes" id="UP000596742"/>
    </source>
</evidence>
<dbReference type="GO" id="GO:0005524">
    <property type="term" value="F:ATP binding"/>
    <property type="evidence" value="ECO:0007669"/>
    <property type="project" value="UniProtKB-KW"/>
</dbReference>
<dbReference type="Proteomes" id="UP000596742">
    <property type="component" value="Unassembled WGS sequence"/>
</dbReference>
<evidence type="ECO:0000256" key="4">
    <source>
        <dbReference type="ARBA" id="ARBA00022840"/>
    </source>
</evidence>
<keyword evidence="1" id="KW-0547">Nucleotide-binding</keyword>
<dbReference type="Gene3D" id="3.40.50.300">
    <property type="entry name" value="P-loop containing nucleotide triphosphate hydrolases"/>
    <property type="match status" value="2"/>
</dbReference>
<reference evidence="8" key="1">
    <citation type="submission" date="2018-11" db="EMBL/GenBank/DDBJ databases">
        <authorList>
            <person name="Alioto T."/>
            <person name="Alioto T."/>
        </authorList>
    </citation>
    <scope>NUCLEOTIDE SEQUENCE</scope>
</reference>
<dbReference type="InterPro" id="IPR014016">
    <property type="entry name" value="UvrD-like_ATP-bd"/>
</dbReference>
<accession>A0A8B6H2S0</accession>
<dbReference type="EMBL" id="UYJE01009379">
    <property type="protein sequence ID" value="VDI72969.1"/>
    <property type="molecule type" value="Genomic_DNA"/>
</dbReference>
<gene>
    <name evidence="8" type="ORF">MGAL_10B040294</name>
</gene>
<feature type="coiled-coil region" evidence="5">
    <location>
        <begin position="2111"/>
        <end position="2138"/>
    </location>
</feature>
<keyword evidence="3" id="KW-0347">Helicase</keyword>
<evidence type="ECO:0000256" key="5">
    <source>
        <dbReference type="SAM" id="Coils"/>
    </source>
</evidence>
<evidence type="ECO:0000313" key="8">
    <source>
        <dbReference type="EMBL" id="VDI72969.1"/>
    </source>
</evidence>
<dbReference type="PANTHER" id="PTHR21529">
    <property type="entry name" value="MAMMARY TURMOR VIRUS RECEPTOR HOMOLOG 1, 2 MTVR1, 2"/>
    <property type="match status" value="1"/>
</dbReference>
<feature type="domain" description="UvrD-like helicase ATP-binding" evidence="7">
    <location>
        <begin position="491"/>
        <end position="579"/>
    </location>
</feature>
<dbReference type="SUPFAM" id="SSF52540">
    <property type="entry name" value="P-loop containing nucleoside triphosphate hydrolases"/>
    <property type="match status" value="1"/>
</dbReference>
<evidence type="ECO:0000256" key="1">
    <source>
        <dbReference type="ARBA" id="ARBA00022741"/>
    </source>
</evidence>
<evidence type="ECO:0000259" key="7">
    <source>
        <dbReference type="Pfam" id="PF00580"/>
    </source>
</evidence>
<dbReference type="InterPro" id="IPR011990">
    <property type="entry name" value="TPR-like_helical_dom_sf"/>
</dbReference>
<keyword evidence="5" id="KW-0175">Coiled coil</keyword>
<comment type="caution">
    <text evidence="8">The sequence shown here is derived from an EMBL/GenBank/DDBJ whole genome shotgun (WGS) entry which is preliminary data.</text>
</comment>
<organism evidence="8 9">
    <name type="scientific">Mytilus galloprovincialis</name>
    <name type="common">Mediterranean mussel</name>
    <dbReference type="NCBI Taxonomy" id="29158"/>
    <lineage>
        <taxon>Eukaryota</taxon>
        <taxon>Metazoa</taxon>
        <taxon>Spiralia</taxon>
        <taxon>Lophotrochozoa</taxon>
        <taxon>Mollusca</taxon>
        <taxon>Bivalvia</taxon>
        <taxon>Autobranchia</taxon>
        <taxon>Pteriomorphia</taxon>
        <taxon>Mytilida</taxon>
        <taxon>Mytiloidea</taxon>
        <taxon>Mytilidae</taxon>
        <taxon>Mytilinae</taxon>
        <taxon>Mytilus</taxon>
    </lineage>
</organism>
<dbReference type="InterPro" id="IPR027417">
    <property type="entry name" value="P-loop_NTPase"/>
</dbReference>
<feature type="non-terminal residue" evidence="8">
    <location>
        <position position="2179"/>
    </location>
</feature>
<dbReference type="OrthoDB" id="3156807at2759"/>
<evidence type="ECO:0000256" key="3">
    <source>
        <dbReference type="ARBA" id="ARBA00022806"/>
    </source>
</evidence>
<keyword evidence="9" id="KW-1185">Reference proteome</keyword>